<accession>A0A7C5Z1Z0</accession>
<reference evidence="2" key="1">
    <citation type="journal article" date="2020" name="mSystems">
        <title>Genome- and Community-Level Interaction Insights into Carbon Utilization and Element Cycling Functions of Hydrothermarchaeota in Hydrothermal Sediment.</title>
        <authorList>
            <person name="Zhou Z."/>
            <person name="Liu Y."/>
            <person name="Xu W."/>
            <person name="Pan J."/>
            <person name="Luo Z.H."/>
            <person name="Li M."/>
        </authorList>
    </citation>
    <scope>NUCLEOTIDE SEQUENCE [LARGE SCALE GENOMIC DNA]</scope>
    <source>
        <strain evidence="2">SpSt-1</strain>
        <strain evidence="1">SpSt-1121</strain>
    </source>
</reference>
<dbReference type="Gene3D" id="3.10.20.30">
    <property type="match status" value="1"/>
</dbReference>
<dbReference type="InterPro" id="IPR012675">
    <property type="entry name" value="Beta-grasp_dom_sf"/>
</dbReference>
<evidence type="ECO:0008006" key="3">
    <source>
        <dbReference type="Google" id="ProtNLM"/>
    </source>
</evidence>
<proteinExistence type="predicted"/>
<comment type="caution">
    <text evidence="2">The sequence shown here is derived from an EMBL/GenBank/DDBJ whole genome shotgun (WGS) entry which is preliminary data.</text>
</comment>
<name>A0A7C5Z1Z0_9CREN</name>
<protein>
    <recommendedName>
        <fullName evidence="3">MoaD/ThiS family protein</fullName>
    </recommendedName>
</protein>
<gene>
    <name evidence="2" type="ORF">ENL47_10615</name>
    <name evidence="1" type="ORF">ENM84_04680</name>
</gene>
<dbReference type="EMBL" id="DRZI01000198">
    <property type="protein sequence ID" value="HHP81943.1"/>
    <property type="molecule type" value="Genomic_DNA"/>
</dbReference>
<evidence type="ECO:0000313" key="1">
    <source>
        <dbReference type="EMBL" id="HHP81943.1"/>
    </source>
</evidence>
<dbReference type="EMBL" id="DRUB01000214">
    <property type="protein sequence ID" value="HHR97219.1"/>
    <property type="molecule type" value="Genomic_DNA"/>
</dbReference>
<evidence type="ECO:0000313" key="2">
    <source>
        <dbReference type="EMBL" id="HHR97219.1"/>
    </source>
</evidence>
<organism evidence="2">
    <name type="scientific">Ignisphaera aggregans</name>
    <dbReference type="NCBI Taxonomy" id="334771"/>
    <lineage>
        <taxon>Archaea</taxon>
        <taxon>Thermoproteota</taxon>
        <taxon>Thermoprotei</taxon>
        <taxon>Desulfurococcales</taxon>
        <taxon>Desulfurococcaceae</taxon>
        <taxon>Ignisphaera</taxon>
    </lineage>
</organism>
<dbReference type="AlphaFoldDB" id="A0A7C5Z1Z0"/>
<sequence length="93" mass="10610">MKIFIEFMWTIAEKIGRKYIWIDLEETDVKVQDIFQKTLPKIVGKEIGEILYNMYLNEEVIVVVNGVVAKDPTTKLNDGDRILILVQPLASGG</sequence>